<dbReference type="InterPro" id="IPR029064">
    <property type="entry name" value="Ribosomal_eL30-like_sf"/>
</dbReference>
<dbReference type="NCBIfam" id="NF005585">
    <property type="entry name" value="PRK07283.1"/>
    <property type="match status" value="1"/>
</dbReference>
<name>A0ABS3LAF2_9ENTE</name>
<dbReference type="Gene3D" id="3.30.1330.30">
    <property type="match status" value="1"/>
</dbReference>
<reference evidence="2 3" key="1">
    <citation type="submission" date="2021-03" db="EMBL/GenBank/DDBJ databases">
        <title>Enterococcal diversity collection.</title>
        <authorList>
            <person name="Gilmore M.S."/>
            <person name="Schwartzman J."/>
            <person name="Van Tyne D."/>
            <person name="Martin M."/>
            <person name="Earl A.M."/>
            <person name="Manson A.L."/>
            <person name="Straub T."/>
            <person name="Salamzade R."/>
            <person name="Saavedra J."/>
            <person name="Lebreton F."/>
            <person name="Prichula J."/>
            <person name="Schaufler K."/>
            <person name="Gaca A."/>
            <person name="Sgardioli B."/>
            <person name="Wagenaar J."/>
            <person name="Strong T."/>
        </authorList>
    </citation>
    <scope>NUCLEOTIDE SEQUENCE [LARGE SCALE GENOMIC DNA]</scope>
    <source>
        <strain evidence="2 3">669A</strain>
    </source>
</reference>
<dbReference type="SUPFAM" id="SSF55315">
    <property type="entry name" value="L30e-like"/>
    <property type="match status" value="1"/>
</dbReference>
<dbReference type="EMBL" id="JAFREM010000016">
    <property type="protein sequence ID" value="MBO1306610.1"/>
    <property type="molecule type" value="Genomic_DNA"/>
</dbReference>
<gene>
    <name evidence="2" type="ORF">JZO70_10575</name>
</gene>
<organism evidence="2 3">
    <name type="scientific">Candidatus Enterococcus moelleringii</name>
    <dbReference type="NCBI Taxonomy" id="2815325"/>
    <lineage>
        <taxon>Bacteria</taxon>
        <taxon>Bacillati</taxon>
        <taxon>Bacillota</taxon>
        <taxon>Bacilli</taxon>
        <taxon>Lactobacillales</taxon>
        <taxon>Enterococcaceae</taxon>
        <taxon>Enterococcus</taxon>
    </lineage>
</organism>
<dbReference type="Pfam" id="PF01248">
    <property type="entry name" value="Ribosomal_L7Ae"/>
    <property type="match status" value="1"/>
</dbReference>
<evidence type="ECO:0000259" key="1">
    <source>
        <dbReference type="Pfam" id="PF01248"/>
    </source>
</evidence>
<feature type="domain" description="Ribosomal protein eL8/eL30/eS12/Gadd45" evidence="1">
    <location>
        <begin position="5"/>
        <end position="91"/>
    </location>
</feature>
<dbReference type="InterPro" id="IPR004038">
    <property type="entry name" value="Ribosomal_eL8/eL30/eS12/Gad45"/>
</dbReference>
<evidence type="ECO:0000313" key="3">
    <source>
        <dbReference type="Proteomes" id="UP000664601"/>
    </source>
</evidence>
<sequence>MNRQKALNLLGLAMRAGKLITGEELTINEIRKQKVSLVLVASDASENTRKKVTDKSNFYQTTCLVEFTESELAHAIGKPRKVIGVMDQGFAKKMVSLIQG</sequence>
<evidence type="ECO:0000313" key="2">
    <source>
        <dbReference type="EMBL" id="MBO1306610.1"/>
    </source>
</evidence>
<keyword evidence="3" id="KW-1185">Reference proteome</keyword>
<dbReference type="RefSeq" id="WP_207673535.1">
    <property type="nucleotide sequence ID" value="NZ_JAFREM010000016.1"/>
</dbReference>
<protein>
    <submittedName>
        <fullName evidence="2">YlxQ-related RNA-binding protein</fullName>
    </submittedName>
</protein>
<comment type="caution">
    <text evidence="2">The sequence shown here is derived from an EMBL/GenBank/DDBJ whole genome shotgun (WGS) entry which is preliminary data.</text>
</comment>
<dbReference type="Proteomes" id="UP000664601">
    <property type="component" value="Unassembled WGS sequence"/>
</dbReference>
<proteinExistence type="predicted"/>
<accession>A0ABS3LAF2</accession>